<dbReference type="Proteomes" id="UP000176355">
    <property type="component" value="Unassembled WGS sequence"/>
</dbReference>
<accession>A0A1G2P7Z0</accession>
<dbReference type="Pfam" id="PF07963">
    <property type="entry name" value="N_methyl"/>
    <property type="match status" value="1"/>
</dbReference>
<comment type="caution">
    <text evidence="1">The sequence shown here is derived from an EMBL/GenBank/DDBJ whole genome shotgun (WGS) entry which is preliminary data.</text>
</comment>
<name>A0A1G2P7Z0_9BACT</name>
<protein>
    <recommendedName>
        <fullName evidence="3">Type II secretion system protein GspI C-terminal domain-containing protein</fullName>
    </recommendedName>
</protein>
<reference evidence="1 2" key="1">
    <citation type="journal article" date="2016" name="Nat. Commun.">
        <title>Thousands of microbial genomes shed light on interconnected biogeochemical processes in an aquifer system.</title>
        <authorList>
            <person name="Anantharaman K."/>
            <person name="Brown C.T."/>
            <person name="Hug L.A."/>
            <person name="Sharon I."/>
            <person name="Castelle C.J."/>
            <person name="Probst A.J."/>
            <person name="Thomas B.C."/>
            <person name="Singh A."/>
            <person name="Wilkins M.J."/>
            <person name="Karaoz U."/>
            <person name="Brodie E.L."/>
            <person name="Williams K.H."/>
            <person name="Hubbard S.S."/>
            <person name="Banfield J.F."/>
        </authorList>
    </citation>
    <scope>NUCLEOTIDE SEQUENCE [LARGE SCALE GENOMIC DNA]</scope>
</reference>
<dbReference type="EMBL" id="MHSL01000001">
    <property type="protein sequence ID" value="OHA44466.1"/>
    <property type="molecule type" value="Genomic_DNA"/>
</dbReference>
<organism evidence="1 2">
    <name type="scientific">Candidatus Taylorbacteria bacterium RIFCSPLOWO2_12_FULL_44_15c</name>
    <dbReference type="NCBI Taxonomy" id="1802333"/>
    <lineage>
        <taxon>Bacteria</taxon>
        <taxon>Candidatus Tayloriibacteriota</taxon>
    </lineage>
</organism>
<dbReference type="NCBIfam" id="TIGR02532">
    <property type="entry name" value="IV_pilin_GFxxxE"/>
    <property type="match status" value="1"/>
</dbReference>
<evidence type="ECO:0000313" key="1">
    <source>
        <dbReference type="EMBL" id="OHA44466.1"/>
    </source>
</evidence>
<dbReference type="STRING" id="1802333.A3G03_01875"/>
<dbReference type="InterPro" id="IPR012902">
    <property type="entry name" value="N_methyl_site"/>
</dbReference>
<gene>
    <name evidence="1" type="ORF">A3G03_01875</name>
</gene>
<sequence length="180" mass="19858">MIDNSKKNGFTLVETLVAIAVLLLAVAAPLSLATKSLNSSALSKQQITASFLAQEAMEYIRNIRDENVIKYSNWLHSDSGVTDCFSPNKCIVDPTITSGPDKIKKCQGNCPLLRYRESNGVYSYDTNAGTADSIYTRVTEIVNVITDREVAVLVTVSWLGPSGVAYKVIARENLTNWQYW</sequence>
<evidence type="ECO:0008006" key="3">
    <source>
        <dbReference type="Google" id="ProtNLM"/>
    </source>
</evidence>
<proteinExistence type="predicted"/>
<evidence type="ECO:0000313" key="2">
    <source>
        <dbReference type="Proteomes" id="UP000176355"/>
    </source>
</evidence>
<dbReference type="AlphaFoldDB" id="A0A1G2P7Z0"/>